<dbReference type="InterPro" id="IPR017972">
    <property type="entry name" value="Cyt_P450_CS"/>
</dbReference>
<dbReference type="OrthoDB" id="9764248at2"/>
<organism evidence="9 10">
    <name type="scientific">Allosphingosinicella humi</name>
    <dbReference type="NCBI Taxonomy" id="2068657"/>
    <lineage>
        <taxon>Bacteria</taxon>
        <taxon>Pseudomonadati</taxon>
        <taxon>Pseudomonadota</taxon>
        <taxon>Alphaproteobacteria</taxon>
        <taxon>Sphingomonadales</taxon>
        <taxon>Sphingomonadaceae</taxon>
        <taxon>Allosphingosinicella</taxon>
    </lineage>
</organism>
<gene>
    <name evidence="9" type="ORF">DF286_07815</name>
</gene>
<dbReference type="PRINTS" id="PR00385">
    <property type="entry name" value="P450"/>
</dbReference>
<evidence type="ECO:0000256" key="7">
    <source>
        <dbReference type="PIRSR" id="PIRSR602401-1"/>
    </source>
</evidence>
<dbReference type="GO" id="GO:0005506">
    <property type="term" value="F:iron ion binding"/>
    <property type="evidence" value="ECO:0007669"/>
    <property type="project" value="InterPro"/>
</dbReference>
<dbReference type="SUPFAM" id="SSF48264">
    <property type="entry name" value="Cytochrome P450"/>
    <property type="match status" value="1"/>
</dbReference>
<accession>A0A2U2J374</accession>
<dbReference type="InterPro" id="IPR001128">
    <property type="entry name" value="Cyt_P450"/>
</dbReference>
<dbReference type="AlphaFoldDB" id="A0A2U2J374"/>
<dbReference type="PRINTS" id="PR00463">
    <property type="entry name" value="EP450I"/>
</dbReference>
<evidence type="ECO:0000256" key="4">
    <source>
        <dbReference type="ARBA" id="ARBA00023002"/>
    </source>
</evidence>
<dbReference type="Gene3D" id="1.10.630.10">
    <property type="entry name" value="Cytochrome P450"/>
    <property type="match status" value="1"/>
</dbReference>
<comment type="caution">
    <text evidence="9">The sequence shown here is derived from an EMBL/GenBank/DDBJ whole genome shotgun (WGS) entry which is preliminary data.</text>
</comment>
<dbReference type="PANTHER" id="PTHR24291:SF50">
    <property type="entry name" value="BIFUNCTIONAL ALBAFLAVENONE MONOOXYGENASE_TERPENE SYNTHASE"/>
    <property type="match status" value="1"/>
</dbReference>
<keyword evidence="5 7" id="KW-0408">Iron</keyword>
<protein>
    <recommendedName>
        <fullName evidence="11">Cytochrome P450</fullName>
    </recommendedName>
</protein>
<dbReference type="EMBL" id="QFFF01000001">
    <property type="protein sequence ID" value="PWG02778.1"/>
    <property type="molecule type" value="Genomic_DNA"/>
</dbReference>
<dbReference type="RefSeq" id="WP_109270917.1">
    <property type="nucleotide sequence ID" value="NZ_QFFF01000001.1"/>
</dbReference>
<keyword evidence="10" id="KW-1185">Reference proteome</keyword>
<evidence type="ECO:0008006" key="11">
    <source>
        <dbReference type="Google" id="ProtNLM"/>
    </source>
</evidence>
<comment type="similarity">
    <text evidence="1 8">Belongs to the cytochrome P450 family.</text>
</comment>
<dbReference type="InterPro" id="IPR050196">
    <property type="entry name" value="Cytochrome_P450_Monoox"/>
</dbReference>
<dbReference type="InterPro" id="IPR036396">
    <property type="entry name" value="Cyt_P450_sf"/>
</dbReference>
<evidence type="ECO:0000256" key="5">
    <source>
        <dbReference type="ARBA" id="ARBA00023004"/>
    </source>
</evidence>
<dbReference type="GO" id="GO:0016705">
    <property type="term" value="F:oxidoreductase activity, acting on paired donors, with incorporation or reduction of molecular oxygen"/>
    <property type="evidence" value="ECO:0007669"/>
    <property type="project" value="InterPro"/>
</dbReference>
<dbReference type="PANTHER" id="PTHR24291">
    <property type="entry name" value="CYTOCHROME P450 FAMILY 4"/>
    <property type="match status" value="1"/>
</dbReference>
<keyword evidence="4 8" id="KW-0560">Oxidoreductase</keyword>
<proteinExistence type="inferred from homology"/>
<dbReference type="InterPro" id="IPR002401">
    <property type="entry name" value="Cyt_P450_E_grp-I"/>
</dbReference>
<dbReference type="PROSITE" id="PS00086">
    <property type="entry name" value="CYTOCHROME_P450"/>
    <property type="match status" value="1"/>
</dbReference>
<sequence length="448" mass="49383">MTTRFVPPHPPRGPAPVPVWRGFFGERARNAVYGWSAPMFENWHIRRNILGIVVHVVTHPDAVQRVLQANAANYAKPDIVKRVIAPMIGRGLLSSDGELWREQRRIVAANFAPPAVDALVPDFARAATARMAAWGDGGVRDMAAESTATTMSVIADTLFGGDPRLKTDAAMAHIAAALKAAAEARLSAVLRLPPLGWNPTMRAGQRGQAFLRSTLAELVEERPGRSDGDFLDRLIFALHDRFGEEEAAALALDNAATFYLAGHETTANALTWTIYLLSEQPDLQDQAAEEARSALSVGDEAGLIEELPLLRRILEESMRLYPPVPRFDRQALSLDTLAGASISPGDIVSIWPWIIHRHKKLWDDADAFDADRFLPERKAALHRFQYVPFGGGPRVCVGARFATSEALTILAHWLAAWRFERVHARPVRVIGTVTLRPEGGLPLRLSRR</sequence>
<keyword evidence="2 7" id="KW-0349">Heme</keyword>
<evidence type="ECO:0000313" key="9">
    <source>
        <dbReference type="EMBL" id="PWG02778.1"/>
    </source>
</evidence>
<evidence type="ECO:0000256" key="6">
    <source>
        <dbReference type="ARBA" id="ARBA00023033"/>
    </source>
</evidence>
<evidence type="ECO:0000256" key="3">
    <source>
        <dbReference type="ARBA" id="ARBA00022723"/>
    </source>
</evidence>
<evidence type="ECO:0000256" key="8">
    <source>
        <dbReference type="RuleBase" id="RU000461"/>
    </source>
</evidence>
<evidence type="ECO:0000313" key="10">
    <source>
        <dbReference type="Proteomes" id="UP000245916"/>
    </source>
</evidence>
<evidence type="ECO:0000256" key="2">
    <source>
        <dbReference type="ARBA" id="ARBA00022617"/>
    </source>
</evidence>
<dbReference type="GO" id="GO:0020037">
    <property type="term" value="F:heme binding"/>
    <property type="evidence" value="ECO:0007669"/>
    <property type="project" value="InterPro"/>
</dbReference>
<name>A0A2U2J374_9SPHN</name>
<comment type="cofactor">
    <cofactor evidence="7">
        <name>heme</name>
        <dbReference type="ChEBI" id="CHEBI:30413"/>
    </cofactor>
</comment>
<reference evidence="9 10" key="1">
    <citation type="submission" date="2018-05" db="EMBL/GenBank/DDBJ databases">
        <title>Genome of Sphingosinicella humi QZX222.</title>
        <authorList>
            <person name="Qiao Z."/>
            <person name="Wang G."/>
        </authorList>
    </citation>
    <scope>NUCLEOTIDE SEQUENCE [LARGE SCALE GENOMIC DNA]</scope>
    <source>
        <strain evidence="9 10">QZX222</strain>
    </source>
</reference>
<feature type="binding site" description="axial binding residue" evidence="7">
    <location>
        <position position="396"/>
    </location>
    <ligand>
        <name>heme</name>
        <dbReference type="ChEBI" id="CHEBI:30413"/>
    </ligand>
    <ligandPart>
        <name>Fe</name>
        <dbReference type="ChEBI" id="CHEBI:18248"/>
    </ligandPart>
</feature>
<evidence type="ECO:0000256" key="1">
    <source>
        <dbReference type="ARBA" id="ARBA00010617"/>
    </source>
</evidence>
<keyword evidence="6 8" id="KW-0503">Monooxygenase</keyword>
<dbReference type="Proteomes" id="UP000245916">
    <property type="component" value="Unassembled WGS sequence"/>
</dbReference>
<dbReference type="Pfam" id="PF00067">
    <property type="entry name" value="p450"/>
    <property type="match status" value="1"/>
</dbReference>
<keyword evidence="3 7" id="KW-0479">Metal-binding</keyword>
<dbReference type="GO" id="GO:0004497">
    <property type="term" value="F:monooxygenase activity"/>
    <property type="evidence" value="ECO:0007669"/>
    <property type="project" value="UniProtKB-KW"/>
</dbReference>